<proteinExistence type="predicted"/>
<accession>X6LNK4</accession>
<evidence type="ECO:0000313" key="1">
    <source>
        <dbReference type="EMBL" id="ETO02732.1"/>
    </source>
</evidence>
<feature type="non-terminal residue" evidence="1">
    <location>
        <position position="1"/>
    </location>
</feature>
<reference evidence="1 2" key="1">
    <citation type="journal article" date="2013" name="Curr. Biol.">
        <title>The Genome of the Foraminiferan Reticulomyxa filosa.</title>
        <authorList>
            <person name="Glockner G."/>
            <person name="Hulsmann N."/>
            <person name="Schleicher M."/>
            <person name="Noegel A.A."/>
            <person name="Eichinger L."/>
            <person name="Gallinger C."/>
            <person name="Pawlowski J."/>
            <person name="Sierra R."/>
            <person name="Euteneuer U."/>
            <person name="Pillet L."/>
            <person name="Moustafa A."/>
            <person name="Platzer M."/>
            <person name="Groth M."/>
            <person name="Szafranski K."/>
            <person name="Schliwa M."/>
        </authorList>
    </citation>
    <scope>NUCLEOTIDE SEQUENCE [LARGE SCALE GENOMIC DNA]</scope>
</reference>
<sequence>KKAKCEIYKQEVKELIDKLNEKEAIKNNTMELEILTKQYKEIHKYKIKGDIWRERYVELWTDGNWREYNEKGILLNVINISLYQNICALYDCQFSI</sequence>
<dbReference type="EMBL" id="ASPP01035035">
    <property type="protein sequence ID" value="ETO02732.1"/>
    <property type="molecule type" value="Genomic_DNA"/>
</dbReference>
<dbReference type="AlphaFoldDB" id="X6LNK4"/>
<gene>
    <name evidence="1" type="ORF">RFI_34681</name>
</gene>
<protein>
    <submittedName>
        <fullName evidence="1">Uncharacterized protein</fullName>
    </submittedName>
</protein>
<evidence type="ECO:0000313" key="2">
    <source>
        <dbReference type="Proteomes" id="UP000023152"/>
    </source>
</evidence>
<name>X6LNK4_RETFI</name>
<keyword evidence="2" id="KW-1185">Reference proteome</keyword>
<dbReference type="Proteomes" id="UP000023152">
    <property type="component" value="Unassembled WGS sequence"/>
</dbReference>
<feature type="non-terminal residue" evidence="1">
    <location>
        <position position="96"/>
    </location>
</feature>
<comment type="caution">
    <text evidence="1">The sequence shown here is derived from an EMBL/GenBank/DDBJ whole genome shotgun (WGS) entry which is preliminary data.</text>
</comment>
<organism evidence="1 2">
    <name type="scientific">Reticulomyxa filosa</name>
    <dbReference type="NCBI Taxonomy" id="46433"/>
    <lineage>
        <taxon>Eukaryota</taxon>
        <taxon>Sar</taxon>
        <taxon>Rhizaria</taxon>
        <taxon>Retaria</taxon>
        <taxon>Foraminifera</taxon>
        <taxon>Monothalamids</taxon>
        <taxon>Reticulomyxidae</taxon>
        <taxon>Reticulomyxa</taxon>
    </lineage>
</organism>